<feature type="domain" description="Porin" evidence="12">
    <location>
        <begin position="9"/>
        <end position="323"/>
    </location>
</feature>
<dbReference type="STRING" id="195064.SAMN05421721_11044"/>
<evidence type="ECO:0000259" key="12">
    <source>
        <dbReference type="Pfam" id="PF13609"/>
    </source>
</evidence>
<dbReference type="Proteomes" id="UP000199556">
    <property type="component" value="Unassembled WGS sequence"/>
</dbReference>
<dbReference type="Pfam" id="PF13609">
    <property type="entry name" value="Porin_4"/>
    <property type="match status" value="1"/>
</dbReference>
<keyword evidence="4" id="KW-1134">Transmembrane beta strand</keyword>
<evidence type="ECO:0000256" key="1">
    <source>
        <dbReference type="ARBA" id="ARBA00004571"/>
    </source>
</evidence>
<evidence type="ECO:0000256" key="3">
    <source>
        <dbReference type="ARBA" id="ARBA00022448"/>
    </source>
</evidence>
<dbReference type="InterPro" id="IPR033900">
    <property type="entry name" value="Gram_neg_porin_domain"/>
</dbReference>
<keyword evidence="7" id="KW-0406">Ion transport</keyword>
<keyword evidence="8" id="KW-0626">Porin</keyword>
<comment type="subcellular location">
    <subcellularLocation>
        <location evidence="1">Cell outer membrane</location>
        <topology evidence="1">Multi-pass membrane protein</topology>
    </subcellularLocation>
</comment>
<accession>A0A1I4RWR9</accession>
<dbReference type="InterPro" id="IPR023614">
    <property type="entry name" value="Porin_dom_sf"/>
</dbReference>
<keyword evidence="3" id="KW-0813">Transport</keyword>
<evidence type="ECO:0000256" key="7">
    <source>
        <dbReference type="ARBA" id="ARBA00023065"/>
    </source>
</evidence>
<name>A0A1I4RWR9_ECTMO</name>
<reference evidence="13 14" key="1">
    <citation type="submission" date="2016-10" db="EMBL/GenBank/DDBJ databases">
        <authorList>
            <person name="de Groot N.N."/>
        </authorList>
    </citation>
    <scope>NUCLEOTIDE SEQUENCE [LARGE SCALE GENOMIC DNA]</scope>
    <source>
        <strain evidence="13 14">DSM 4180</strain>
    </source>
</reference>
<comment type="subunit">
    <text evidence="2">Homotrimer.</text>
</comment>
<keyword evidence="9" id="KW-0472">Membrane</keyword>
<evidence type="ECO:0000256" key="5">
    <source>
        <dbReference type="ARBA" id="ARBA00022692"/>
    </source>
</evidence>
<evidence type="ECO:0000256" key="8">
    <source>
        <dbReference type="ARBA" id="ARBA00023114"/>
    </source>
</evidence>
<feature type="signal peptide" evidence="11">
    <location>
        <begin position="1"/>
        <end position="22"/>
    </location>
</feature>
<dbReference type="EMBL" id="FOUO01000010">
    <property type="protein sequence ID" value="SFM56677.1"/>
    <property type="molecule type" value="Genomic_DNA"/>
</dbReference>
<dbReference type="GO" id="GO:0009279">
    <property type="term" value="C:cell outer membrane"/>
    <property type="evidence" value="ECO:0007669"/>
    <property type="project" value="UniProtKB-SubCell"/>
</dbReference>
<keyword evidence="5" id="KW-0812">Transmembrane</keyword>
<dbReference type="GO" id="GO:0015288">
    <property type="term" value="F:porin activity"/>
    <property type="evidence" value="ECO:0007669"/>
    <property type="project" value="UniProtKB-KW"/>
</dbReference>
<protein>
    <submittedName>
        <fullName evidence="13">Outer membrane protein (Porin)</fullName>
    </submittedName>
</protein>
<dbReference type="RefSeq" id="WP_090485951.1">
    <property type="nucleotide sequence ID" value="NZ_FOUO01000010.1"/>
</dbReference>
<dbReference type="InterPro" id="IPR050298">
    <property type="entry name" value="Gram-neg_bact_OMP"/>
</dbReference>
<feature type="chain" id="PRO_5011687767" evidence="11">
    <location>
        <begin position="23"/>
        <end position="341"/>
    </location>
</feature>
<dbReference type="CDD" id="cd00342">
    <property type="entry name" value="gram_neg_porins"/>
    <property type="match status" value="1"/>
</dbReference>
<evidence type="ECO:0000256" key="9">
    <source>
        <dbReference type="ARBA" id="ARBA00023136"/>
    </source>
</evidence>
<dbReference type="AlphaFoldDB" id="A0A1I4RWR9"/>
<dbReference type="OrthoDB" id="8173690at2"/>
<proteinExistence type="predicted"/>
<evidence type="ECO:0000256" key="6">
    <source>
        <dbReference type="ARBA" id="ARBA00022729"/>
    </source>
</evidence>
<dbReference type="PANTHER" id="PTHR34501">
    <property type="entry name" value="PROTEIN YDDL-RELATED"/>
    <property type="match status" value="1"/>
</dbReference>
<sequence length="341" mass="36899">MKKHAIAIAVGSLFALPAVALAGGPTVYGKVNVTYEGIEETDKNGITDVDNWQLQSNDSRLGVKGSFDLDARDLTAIYGLEFGVDVDEGDSGGETFKQRNIYGGLQHATMGTFKVGKFDTPFKKAQGDVDQFGDLGGDIKHIAAGENRESNILQYTSPKLGDVVTVNVAFMPGEDDEASDRDGPADSISSSLVFDNGTFYGALAYDSEMGDDTFDAALSPEEGDDYVDAFRAVGMMNMGNFEFGGLVQTAESSEDVGGKTYEDTTTLVSGAYGVDRWKFKAQYGVTDMDQLDDERSLMAIGADYKMGKASKLFAYYSQVEQDETEFEETHLGLGFQHKFSM</sequence>
<evidence type="ECO:0000256" key="2">
    <source>
        <dbReference type="ARBA" id="ARBA00011233"/>
    </source>
</evidence>
<keyword evidence="10" id="KW-0998">Cell outer membrane</keyword>
<keyword evidence="14" id="KW-1185">Reference proteome</keyword>
<organism evidence="13 14">
    <name type="scientific">Ectothiorhodospira mobilis</name>
    <dbReference type="NCBI Taxonomy" id="195064"/>
    <lineage>
        <taxon>Bacteria</taxon>
        <taxon>Pseudomonadati</taxon>
        <taxon>Pseudomonadota</taxon>
        <taxon>Gammaproteobacteria</taxon>
        <taxon>Chromatiales</taxon>
        <taxon>Ectothiorhodospiraceae</taxon>
        <taxon>Ectothiorhodospira</taxon>
    </lineage>
</organism>
<evidence type="ECO:0000256" key="11">
    <source>
        <dbReference type="SAM" id="SignalP"/>
    </source>
</evidence>
<evidence type="ECO:0000313" key="13">
    <source>
        <dbReference type="EMBL" id="SFM56677.1"/>
    </source>
</evidence>
<dbReference type="Gene3D" id="2.40.160.10">
    <property type="entry name" value="Porin"/>
    <property type="match status" value="1"/>
</dbReference>
<evidence type="ECO:0000256" key="10">
    <source>
        <dbReference type="ARBA" id="ARBA00023237"/>
    </source>
</evidence>
<keyword evidence="6 11" id="KW-0732">Signal</keyword>
<gene>
    <name evidence="13" type="ORF">SAMN05421721_11044</name>
</gene>
<dbReference type="SUPFAM" id="SSF56935">
    <property type="entry name" value="Porins"/>
    <property type="match status" value="1"/>
</dbReference>
<evidence type="ECO:0000313" key="14">
    <source>
        <dbReference type="Proteomes" id="UP000199556"/>
    </source>
</evidence>
<dbReference type="GO" id="GO:0046930">
    <property type="term" value="C:pore complex"/>
    <property type="evidence" value="ECO:0007669"/>
    <property type="project" value="UniProtKB-KW"/>
</dbReference>
<dbReference type="GO" id="GO:0006811">
    <property type="term" value="P:monoatomic ion transport"/>
    <property type="evidence" value="ECO:0007669"/>
    <property type="project" value="UniProtKB-KW"/>
</dbReference>
<dbReference type="PANTHER" id="PTHR34501:SF9">
    <property type="entry name" value="MAJOR OUTER MEMBRANE PROTEIN P.IA"/>
    <property type="match status" value="1"/>
</dbReference>
<evidence type="ECO:0000256" key="4">
    <source>
        <dbReference type="ARBA" id="ARBA00022452"/>
    </source>
</evidence>